<feature type="domain" description="SusD-like N-terminal" evidence="7">
    <location>
        <begin position="24"/>
        <end position="221"/>
    </location>
</feature>
<evidence type="ECO:0000256" key="1">
    <source>
        <dbReference type="ARBA" id="ARBA00004442"/>
    </source>
</evidence>
<keyword evidence="5" id="KW-0998">Cell outer membrane</keyword>
<sequence length="532" mass="60647">MNKNKIFVGILIAGLSLFNASCNKFLEVDPESKIQDDAIFDNEENLNAYMLGLYKDWRDAHKNRIEMYIGTDEANVGGIQWRDNNNRKGLDTYLDGMNSTNGGILDVWKNRFQVVSRASTAISAIEPNESTNDALFNLRLGEACFLRAVNNFELVQMFGPIPLTGANLGGKRQPLDVVYGFIERDLLKAIQYLPDPADPNYTDLRRATRAIAQAMLGKLYLYAPESSGFRDYTKAAVQFKTVYKNPFFGGTGASNYSTIYDAHQQNSADYKKEMIYAFQFSNVSGDQSSIEWDMGSRPVASMTPIEATALFAGFDGLLPSEYCYKTQEEGGLWEDGDVRKNESIRYDFTWEGKQPSMTGFVWGDEVDPHVKKYEDVRTVEQGLSSYYSGKNLPFIRFSDVILCYAECLYKTGRQPEAIDMINNTVRTRAFGGFLPSDKRWSAGMGEQEFMKNLMDERMRELCFEGWRKLDLLRTGFLKEYVQDRNRWVSGLYKNDRINAPVTIEDFRLTWPIPLDELRQNPDLSDADQNPGY</sequence>
<gene>
    <name evidence="8" type="ORF">SAMN05661044_02485</name>
</gene>
<dbReference type="AlphaFoldDB" id="A0A1H7Q7I5"/>
<evidence type="ECO:0000256" key="4">
    <source>
        <dbReference type="ARBA" id="ARBA00023136"/>
    </source>
</evidence>
<evidence type="ECO:0000259" key="7">
    <source>
        <dbReference type="Pfam" id="PF14322"/>
    </source>
</evidence>
<keyword evidence="3" id="KW-0732">Signal</keyword>
<comment type="subcellular location">
    <subcellularLocation>
        <location evidence="1">Cell outer membrane</location>
    </subcellularLocation>
</comment>
<evidence type="ECO:0000313" key="9">
    <source>
        <dbReference type="Proteomes" id="UP000199421"/>
    </source>
</evidence>
<dbReference type="EMBL" id="FOAF01000002">
    <property type="protein sequence ID" value="SEL43678.1"/>
    <property type="molecule type" value="Genomic_DNA"/>
</dbReference>
<evidence type="ECO:0000256" key="5">
    <source>
        <dbReference type="ARBA" id="ARBA00023237"/>
    </source>
</evidence>
<reference evidence="9" key="1">
    <citation type="submission" date="2016-10" db="EMBL/GenBank/DDBJ databases">
        <authorList>
            <person name="Varghese N."/>
            <person name="Submissions S."/>
        </authorList>
    </citation>
    <scope>NUCLEOTIDE SEQUENCE [LARGE SCALE GENOMIC DNA]</scope>
    <source>
        <strain evidence="9">DSM 18733</strain>
    </source>
</reference>
<dbReference type="STRING" id="407022.SAMN05661044_02485"/>
<proteinExistence type="inferred from homology"/>
<organism evidence="8 9">
    <name type="scientific">Olivibacter domesticus</name>
    <name type="common">Pseudosphingobacterium domesticum</name>
    <dbReference type="NCBI Taxonomy" id="407022"/>
    <lineage>
        <taxon>Bacteria</taxon>
        <taxon>Pseudomonadati</taxon>
        <taxon>Bacteroidota</taxon>
        <taxon>Sphingobacteriia</taxon>
        <taxon>Sphingobacteriales</taxon>
        <taxon>Sphingobacteriaceae</taxon>
        <taxon>Olivibacter</taxon>
    </lineage>
</organism>
<evidence type="ECO:0000256" key="2">
    <source>
        <dbReference type="ARBA" id="ARBA00006275"/>
    </source>
</evidence>
<dbReference type="GO" id="GO:0009279">
    <property type="term" value="C:cell outer membrane"/>
    <property type="evidence" value="ECO:0007669"/>
    <property type="project" value="UniProtKB-SubCell"/>
</dbReference>
<dbReference type="InterPro" id="IPR011990">
    <property type="entry name" value="TPR-like_helical_dom_sf"/>
</dbReference>
<dbReference type="RefSeq" id="WP_162276581.1">
    <property type="nucleotide sequence ID" value="NZ_FOAF01000002.1"/>
</dbReference>
<keyword evidence="9" id="KW-1185">Reference proteome</keyword>
<name>A0A1H7Q7I5_OLID1</name>
<dbReference type="SUPFAM" id="SSF48452">
    <property type="entry name" value="TPR-like"/>
    <property type="match status" value="1"/>
</dbReference>
<dbReference type="InterPro" id="IPR033985">
    <property type="entry name" value="SusD-like_N"/>
</dbReference>
<evidence type="ECO:0000256" key="3">
    <source>
        <dbReference type="ARBA" id="ARBA00022729"/>
    </source>
</evidence>
<accession>A0A1H7Q7I5</accession>
<protein>
    <submittedName>
        <fullName evidence="8">Starch-binding associating with outer membrane</fullName>
    </submittedName>
</protein>
<dbReference type="Gene3D" id="1.25.40.390">
    <property type="match status" value="1"/>
</dbReference>
<feature type="domain" description="RagB/SusD" evidence="6">
    <location>
        <begin position="368"/>
        <end position="532"/>
    </location>
</feature>
<dbReference type="Pfam" id="PF07980">
    <property type="entry name" value="SusD_RagB"/>
    <property type="match status" value="1"/>
</dbReference>
<evidence type="ECO:0000313" key="8">
    <source>
        <dbReference type="EMBL" id="SEL43678.1"/>
    </source>
</evidence>
<evidence type="ECO:0000259" key="6">
    <source>
        <dbReference type="Pfam" id="PF07980"/>
    </source>
</evidence>
<keyword evidence="4" id="KW-0472">Membrane</keyword>
<dbReference type="Pfam" id="PF14322">
    <property type="entry name" value="SusD-like_3"/>
    <property type="match status" value="1"/>
</dbReference>
<comment type="similarity">
    <text evidence="2">Belongs to the SusD family.</text>
</comment>
<dbReference type="InterPro" id="IPR012944">
    <property type="entry name" value="SusD_RagB_dom"/>
</dbReference>
<dbReference type="Proteomes" id="UP000199421">
    <property type="component" value="Unassembled WGS sequence"/>
</dbReference>